<evidence type="ECO:0000313" key="4">
    <source>
        <dbReference type="Proteomes" id="UP000775872"/>
    </source>
</evidence>
<sequence>MTANLCKKCIVIQFNDELLEPPVVEEVVKQDGESSTLSLSPEKYQSVSLDYQVIDTLPELPLLKESENLGCTFCSLLRHEIIRAGFDYHGSLEIQLEYYWGHSSFPTLGLGALLAKLYWRPDIPSIPPASPPPDVLRDCIIFALETDDTSVASWLRIPRLRKRDVLCEENIQFMKEAINKCTSECSHLEKTGFLPTRLLYLGPDLDSRSIRLINCQDITESSFDGKSHLKYAALSYCWGSPSDGENQLCTTSDSLEARMAGIGENSMHPVLRDAIMVCRALSVHYLWVDCLCIVQDDVSDWESESESMAFIYSHALVTICALSSNSGFETFLKRDRRHVPIPFSSQINPSIVGQYSLVASGTCREWELYGWPALDVDHSRWNSRGWTLQESLMSPRKLFFGESMIHFQCDHICASETGYYEDREFDCESDHYLMDLEEWDVKIQWDYGCREYTNVRDTLPGLSGMAKYVSNAVGDRYLAGLWERDLPYALMWFPYCHANTEDHVPLKELVDRLCYPNPYIAPSWSCTRPLGVRVDYGLTYARPPFFRNLVSAEACITETRITPKGENIFGEIQDGVMRIRGRVANVPADIVPLDCYRPLPKLWHIQDQGRIIAYCNIDCLPKEKVVPGSELLMLMLMSSDGTRSWEALIQQFNRDREYRSSPTEDESSNDGSSVASSEELEDSDEGEEDSDKGEEDSDKGEEDNEGGTLPAQIFHGYRTDYRIPHGRNVYGLLLHPAREPGRFVRVGVWASVAGDGVGISYFEQFDNREVEIV</sequence>
<dbReference type="Pfam" id="PF06985">
    <property type="entry name" value="HET"/>
    <property type="match status" value="1"/>
</dbReference>
<reference evidence="3 4" key="2">
    <citation type="submission" date="2021-10" db="EMBL/GenBank/DDBJ databases">
        <authorList>
            <person name="Piombo E."/>
        </authorList>
    </citation>
    <scope>NUCLEOTIDE SEQUENCE [LARGE SCALE GENOMIC DNA]</scope>
</reference>
<protein>
    <recommendedName>
        <fullName evidence="2">Heterokaryon incompatibility domain-containing protein</fullName>
    </recommendedName>
</protein>
<dbReference type="PANTHER" id="PTHR33112">
    <property type="entry name" value="DOMAIN PROTEIN, PUTATIVE-RELATED"/>
    <property type="match status" value="1"/>
</dbReference>
<dbReference type="AlphaFoldDB" id="A0A9N9Z6V9"/>
<name>A0A9N9Z6V9_9HYPO</name>
<dbReference type="EMBL" id="CABFOC020000035">
    <property type="protein sequence ID" value="CAH0050460.1"/>
    <property type="molecule type" value="Genomic_DNA"/>
</dbReference>
<comment type="caution">
    <text evidence="3">The sequence shown here is derived from an EMBL/GenBank/DDBJ whole genome shotgun (WGS) entry which is preliminary data.</text>
</comment>
<gene>
    <name evidence="3" type="ORF">CSOL1703_00002432</name>
</gene>
<reference evidence="4" key="1">
    <citation type="submission" date="2019-06" db="EMBL/GenBank/DDBJ databases">
        <authorList>
            <person name="Broberg M."/>
        </authorList>
    </citation>
    <scope>NUCLEOTIDE SEQUENCE [LARGE SCALE GENOMIC DNA]</scope>
</reference>
<keyword evidence="4" id="KW-1185">Reference proteome</keyword>
<dbReference type="InterPro" id="IPR010730">
    <property type="entry name" value="HET"/>
</dbReference>
<evidence type="ECO:0000259" key="2">
    <source>
        <dbReference type="Pfam" id="PF06985"/>
    </source>
</evidence>
<feature type="compositionally biased region" description="Acidic residues" evidence="1">
    <location>
        <begin position="678"/>
        <end position="705"/>
    </location>
</feature>
<evidence type="ECO:0000256" key="1">
    <source>
        <dbReference type="SAM" id="MobiDB-lite"/>
    </source>
</evidence>
<dbReference type="Proteomes" id="UP000775872">
    <property type="component" value="Unassembled WGS sequence"/>
</dbReference>
<feature type="domain" description="Heterokaryon incompatibility" evidence="2">
    <location>
        <begin position="231"/>
        <end position="390"/>
    </location>
</feature>
<dbReference type="OrthoDB" id="2958217at2759"/>
<accession>A0A9N9Z6V9</accession>
<proteinExistence type="predicted"/>
<organism evidence="3 4">
    <name type="scientific">Clonostachys solani</name>
    <dbReference type="NCBI Taxonomy" id="160281"/>
    <lineage>
        <taxon>Eukaryota</taxon>
        <taxon>Fungi</taxon>
        <taxon>Dikarya</taxon>
        <taxon>Ascomycota</taxon>
        <taxon>Pezizomycotina</taxon>
        <taxon>Sordariomycetes</taxon>
        <taxon>Hypocreomycetidae</taxon>
        <taxon>Hypocreales</taxon>
        <taxon>Bionectriaceae</taxon>
        <taxon>Clonostachys</taxon>
    </lineage>
</organism>
<evidence type="ECO:0000313" key="3">
    <source>
        <dbReference type="EMBL" id="CAH0050460.1"/>
    </source>
</evidence>
<dbReference type="PANTHER" id="PTHR33112:SF16">
    <property type="entry name" value="HETEROKARYON INCOMPATIBILITY DOMAIN-CONTAINING PROTEIN"/>
    <property type="match status" value="1"/>
</dbReference>
<feature type="region of interest" description="Disordered" evidence="1">
    <location>
        <begin position="655"/>
        <end position="710"/>
    </location>
</feature>